<evidence type="ECO:0000313" key="8">
    <source>
        <dbReference type="EMBL" id="KKU92896.1"/>
    </source>
</evidence>
<keyword evidence="5" id="KW-0802">TPR repeat</keyword>
<evidence type="ECO:0000256" key="3">
    <source>
        <dbReference type="ARBA" id="ARBA00022989"/>
    </source>
</evidence>
<feature type="transmembrane region" description="Helical" evidence="6">
    <location>
        <begin position="397"/>
        <end position="415"/>
    </location>
</feature>
<proteinExistence type="predicted"/>
<feature type="transmembrane region" description="Helical" evidence="6">
    <location>
        <begin position="367"/>
        <end position="390"/>
    </location>
</feature>
<keyword evidence="4 6" id="KW-0472">Membrane</keyword>
<dbReference type="PROSITE" id="PS50293">
    <property type="entry name" value="TPR_REGION"/>
    <property type="match status" value="1"/>
</dbReference>
<dbReference type="InterPro" id="IPR007016">
    <property type="entry name" value="O-antigen_ligase-rel_domated"/>
</dbReference>
<feature type="repeat" description="TPR" evidence="5">
    <location>
        <begin position="719"/>
        <end position="752"/>
    </location>
</feature>
<comment type="subcellular location">
    <subcellularLocation>
        <location evidence="1">Membrane</location>
        <topology evidence="1">Multi-pass membrane protein</topology>
    </subcellularLocation>
</comment>
<name>A0A837IPD3_9BACT</name>
<feature type="transmembrane region" description="Helical" evidence="6">
    <location>
        <begin position="262"/>
        <end position="283"/>
    </location>
</feature>
<dbReference type="Proteomes" id="UP000034462">
    <property type="component" value="Unassembled WGS sequence"/>
</dbReference>
<evidence type="ECO:0000259" key="7">
    <source>
        <dbReference type="Pfam" id="PF04932"/>
    </source>
</evidence>
<feature type="transmembrane region" description="Helical" evidence="6">
    <location>
        <begin position="57"/>
        <end position="75"/>
    </location>
</feature>
<feature type="transmembrane region" description="Helical" evidence="6">
    <location>
        <begin position="421"/>
        <end position="437"/>
    </location>
</feature>
<organism evidence="8 9">
    <name type="scientific">Candidatus Yanofskybacteria bacterium GW2011_GWC1_48_11</name>
    <dbReference type="NCBI Taxonomy" id="1619027"/>
    <lineage>
        <taxon>Bacteria</taxon>
        <taxon>Candidatus Yanofskyibacteriota</taxon>
    </lineage>
</organism>
<dbReference type="InterPro" id="IPR019734">
    <property type="entry name" value="TPR_rpt"/>
</dbReference>
<feature type="repeat" description="TPR" evidence="5">
    <location>
        <begin position="648"/>
        <end position="681"/>
    </location>
</feature>
<evidence type="ECO:0000256" key="4">
    <source>
        <dbReference type="ARBA" id="ARBA00023136"/>
    </source>
</evidence>
<gene>
    <name evidence="8" type="ORF">UY25_C0005G0051</name>
</gene>
<keyword evidence="3 6" id="KW-1133">Transmembrane helix</keyword>
<reference evidence="8 9" key="1">
    <citation type="journal article" date="2015" name="Nature">
        <title>rRNA introns, odd ribosomes, and small enigmatic genomes across a large radiation of phyla.</title>
        <authorList>
            <person name="Brown C.T."/>
            <person name="Hug L.A."/>
            <person name="Thomas B.C."/>
            <person name="Sharon I."/>
            <person name="Castelle C.J."/>
            <person name="Singh A."/>
            <person name="Wilkins M.J."/>
            <person name="Williams K.H."/>
            <person name="Banfield J.F."/>
        </authorList>
    </citation>
    <scope>NUCLEOTIDE SEQUENCE [LARGE SCALE GENOMIC DNA]</scope>
</reference>
<dbReference type="SUPFAM" id="SSF48452">
    <property type="entry name" value="TPR-like"/>
    <property type="match status" value="1"/>
</dbReference>
<keyword evidence="2 6" id="KW-0812">Transmembrane</keyword>
<feature type="transmembrane region" description="Helical" evidence="6">
    <location>
        <begin position="176"/>
        <end position="201"/>
    </location>
</feature>
<accession>A0A837IPD3</accession>
<evidence type="ECO:0000256" key="2">
    <source>
        <dbReference type="ARBA" id="ARBA00022692"/>
    </source>
</evidence>
<evidence type="ECO:0000256" key="1">
    <source>
        <dbReference type="ARBA" id="ARBA00004141"/>
    </source>
</evidence>
<dbReference type="Gene3D" id="1.25.40.10">
    <property type="entry name" value="Tetratricopeptide repeat domain"/>
    <property type="match status" value="2"/>
</dbReference>
<feature type="transmembrane region" description="Helical" evidence="6">
    <location>
        <begin position="458"/>
        <end position="478"/>
    </location>
</feature>
<dbReference type="Pfam" id="PF13181">
    <property type="entry name" value="TPR_8"/>
    <property type="match status" value="1"/>
</dbReference>
<dbReference type="SMART" id="SM00028">
    <property type="entry name" value="TPR"/>
    <property type="match status" value="2"/>
</dbReference>
<feature type="transmembrane region" description="Helical" evidence="6">
    <location>
        <begin position="236"/>
        <end position="255"/>
    </location>
</feature>
<dbReference type="AlphaFoldDB" id="A0A837IPD3"/>
<feature type="transmembrane region" description="Helical" evidence="6">
    <location>
        <begin position="127"/>
        <end position="145"/>
    </location>
</feature>
<protein>
    <recommendedName>
        <fullName evidence="7">O-antigen ligase-related domain-containing protein</fullName>
    </recommendedName>
</protein>
<dbReference type="InterPro" id="IPR011990">
    <property type="entry name" value="TPR-like_helical_dom_sf"/>
</dbReference>
<dbReference type="GO" id="GO:0016020">
    <property type="term" value="C:membrane"/>
    <property type="evidence" value="ECO:0007669"/>
    <property type="project" value="UniProtKB-SubCell"/>
</dbReference>
<feature type="domain" description="O-antigen ligase-related" evidence="7">
    <location>
        <begin position="221"/>
        <end position="379"/>
    </location>
</feature>
<dbReference type="PANTHER" id="PTHR37422:SF13">
    <property type="entry name" value="LIPOPOLYSACCHARIDE BIOSYNTHESIS PROTEIN PA4999-RELATED"/>
    <property type="match status" value="1"/>
</dbReference>
<feature type="transmembrane region" description="Helical" evidence="6">
    <location>
        <begin position="24"/>
        <end position="45"/>
    </location>
</feature>
<feature type="transmembrane region" description="Helical" evidence="6">
    <location>
        <begin position="213"/>
        <end position="230"/>
    </location>
</feature>
<evidence type="ECO:0000313" key="9">
    <source>
        <dbReference type="Proteomes" id="UP000034462"/>
    </source>
</evidence>
<sequence>MYNSPMKFLGRYIRFAIQLLRGHIQYIVQFFLLAVIAVVPFILMGKLYFPYISGKAYVFRALVAIAFFFWTLLLIKDPSILRGVKQSIKNILVVAIILFFLAQLVAAFFGVDPVYSLFSSIERADGVLQYGFWALYFLMFVSVFREKRDWKMFFAVFTVAAVALSGYSWFNHESQFQLYGVFGNPAYFAAFLLFAIGFSLIVFERKFFYPGPVHYAFAGAAGFLILTLIFTQVRGVYVGFAGGFLLFSLLAALFLRHQNKKLVFACTGILLLGLVSLGILFAAKETEFVQKERLLYRITEVTEIWEKGSTRERLLNWSIALKAFKERPIFGYGLENYGSAANKYYDYRIGVEEPWFDRAHNQFFDTLATGGIVVFSAYLFWLGIAALFIFKIAKQQRALGFLLASLLFAYFLQSLFLFDLMAVYLGLFPFLAFLIYEKEKGEKNQEKIQDTKHKIPNARYLALVPAALISFAIIYFAAVVPYKANAAVLQFFVYTENGSYKESEPFLEEAFRINSPYTYWEVRKRAGWQLASVMDYGVNEDTDPGKIEEIKRLYELMAPELERFIEAKPYDPQMYYVLSRMYRLGSNQLGFDDLDKAETVLKKAFQYSDRRVEYYNEFAQVMIAQGKIEEAEKLVKEYAQRAVYFGEAFPYVTLGHFYFVSGQYERAFEQYEKARDVGYEFFERGLEYNRYMFVAQEVKAYEEIIDMAKAFIARWGNDADSYFNIAVGYFYLGDKEQAKEFFLKAIEADPERYSEHEFKPLFLEGG</sequence>
<dbReference type="PANTHER" id="PTHR37422">
    <property type="entry name" value="TEICHURONIC ACID BIOSYNTHESIS PROTEIN TUAE"/>
    <property type="match status" value="1"/>
</dbReference>
<evidence type="ECO:0000256" key="6">
    <source>
        <dbReference type="SAM" id="Phobius"/>
    </source>
</evidence>
<feature type="transmembrane region" description="Helical" evidence="6">
    <location>
        <begin position="87"/>
        <end position="111"/>
    </location>
</feature>
<feature type="transmembrane region" description="Helical" evidence="6">
    <location>
        <begin position="152"/>
        <end position="170"/>
    </location>
</feature>
<dbReference type="EMBL" id="LCPH01000005">
    <property type="protein sequence ID" value="KKU92896.1"/>
    <property type="molecule type" value="Genomic_DNA"/>
</dbReference>
<evidence type="ECO:0000256" key="5">
    <source>
        <dbReference type="PROSITE-ProRule" id="PRU00339"/>
    </source>
</evidence>
<dbReference type="PROSITE" id="PS50005">
    <property type="entry name" value="TPR"/>
    <property type="match status" value="2"/>
</dbReference>
<dbReference type="InterPro" id="IPR051533">
    <property type="entry name" value="WaaL-like"/>
</dbReference>
<comment type="caution">
    <text evidence="8">The sequence shown here is derived from an EMBL/GenBank/DDBJ whole genome shotgun (WGS) entry which is preliminary data.</text>
</comment>
<dbReference type="Pfam" id="PF04932">
    <property type="entry name" value="Wzy_C"/>
    <property type="match status" value="1"/>
</dbReference>